<dbReference type="RefSeq" id="WP_016211194.1">
    <property type="nucleotide sequence ID" value="NZ_CP012413.1"/>
</dbReference>
<dbReference type="Proteomes" id="UP000422232">
    <property type="component" value="Chromosome"/>
</dbReference>
<dbReference type="AlphaFoldDB" id="A0A9Q5VHB6"/>
<name>A0A9Q5VHB6_PISSA</name>
<dbReference type="GeneID" id="66739250"/>
<reference evidence="1 2" key="1">
    <citation type="submission" date="2019-04" db="EMBL/GenBank/DDBJ databases">
        <title>Complete genome sequencing of Piscirickettsia salmonis strain Psal-009.</title>
        <authorList>
            <person name="Schober I."/>
            <person name="Bunk B."/>
            <person name="Sproer C."/>
            <person name="Carril G.P."/>
            <person name="Riedel T."/>
            <person name="Flores-Herrera P.A."/>
            <person name="Nourdin-Galindo G."/>
            <person name="Marshall S.H."/>
            <person name="Overmann J."/>
        </authorList>
    </citation>
    <scope>NUCLEOTIDE SEQUENCE [LARGE SCALE GENOMIC DNA]</scope>
    <source>
        <strain evidence="1 2">Psal-009</strain>
    </source>
</reference>
<sequence>MLSYLCKHQNAELAKEIWDRLKLKNFDRAQLNKMAKNRSALLSIYNQKYIIRILAPELRQNNIKNILKQFNERPTSDENDYYQVLLWKIKKTIRGKLSFSQRFLIDAGKGDEGGIFSETEILKSSGVVP</sequence>
<accession>A0A9Q5VHB6</accession>
<protein>
    <submittedName>
        <fullName evidence="1">Uncharacterized protein</fullName>
    </submittedName>
</protein>
<evidence type="ECO:0000313" key="2">
    <source>
        <dbReference type="Proteomes" id="UP000422232"/>
    </source>
</evidence>
<proteinExistence type="predicted"/>
<keyword evidence="2" id="KW-1185">Reference proteome</keyword>
<evidence type="ECO:0000313" key="1">
    <source>
        <dbReference type="EMBL" id="QGO04197.1"/>
    </source>
</evidence>
<organism evidence="1 2">
    <name type="scientific">Piscirickettsia salmonis</name>
    <dbReference type="NCBI Taxonomy" id="1238"/>
    <lineage>
        <taxon>Bacteria</taxon>
        <taxon>Pseudomonadati</taxon>
        <taxon>Pseudomonadota</taxon>
        <taxon>Gammaproteobacteria</taxon>
        <taxon>Thiotrichales</taxon>
        <taxon>Piscirickettsiaceae</taxon>
        <taxon>Piscirickettsia</taxon>
    </lineage>
</organism>
<gene>
    <name evidence="1" type="ORF">Psal009_00052</name>
</gene>
<dbReference type="EMBL" id="CP038908">
    <property type="protein sequence ID" value="QGO04197.1"/>
    <property type="molecule type" value="Genomic_DNA"/>
</dbReference>